<sequence length="125" mass="14135">MAADERDQEPDHLPDNDHEYRNNSGQRSVWELIKHPVPGNWQIGLGCGAFKNTFLMMDREHAICSMHFRPTINRRAERPQHCGKHRATCLAAAAGDVADGRLIADVLDVYRGQVGLRSNQKQTFV</sequence>
<dbReference type="AlphaFoldDB" id="A0A976FPF4"/>
<accession>A0A976FPF4</accession>
<organism evidence="2 3">
    <name type="scientific">Bremia lactucae</name>
    <name type="common">Lettuce downy mildew</name>
    <dbReference type="NCBI Taxonomy" id="4779"/>
    <lineage>
        <taxon>Eukaryota</taxon>
        <taxon>Sar</taxon>
        <taxon>Stramenopiles</taxon>
        <taxon>Oomycota</taxon>
        <taxon>Peronosporomycetes</taxon>
        <taxon>Peronosporales</taxon>
        <taxon>Peronosporaceae</taxon>
        <taxon>Bremia</taxon>
    </lineage>
</organism>
<dbReference type="KEGG" id="blac:94350259"/>
<protein>
    <submittedName>
        <fullName evidence="2">Uncharacterized protein</fullName>
    </submittedName>
</protein>
<feature type="compositionally biased region" description="Basic and acidic residues" evidence="1">
    <location>
        <begin position="9"/>
        <end position="21"/>
    </location>
</feature>
<dbReference type="EMBL" id="SHOA02000014">
    <property type="protein sequence ID" value="TDH70518.1"/>
    <property type="molecule type" value="Genomic_DNA"/>
</dbReference>
<comment type="caution">
    <text evidence="2">The sequence shown here is derived from an EMBL/GenBank/DDBJ whole genome shotgun (WGS) entry which is preliminary data.</text>
</comment>
<evidence type="ECO:0000256" key="1">
    <source>
        <dbReference type="SAM" id="MobiDB-lite"/>
    </source>
</evidence>
<proteinExistence type="predicted"/>
<dbReference type="Proteomes" id="UP000294530">
    <property type="component" value="Unassembled WGS sequence"/>
</dbReference>
<evidence type="ECO:0000313" key="2">
    <source>
        <dbReference type="EMBL" id="TDH70518.1"/>
    </source>
</evidence>
<gene>
    <name evidence="2" type="ORF">CCR75_006518</name>
</gene>
<name>A0A976FPF4_BRELC</name>
<feature type="region of interest" description="Disordered" evidence="1">
    <location>
        <begin position="1"/>
        <end position="23"/>
    </location>
</feature>
<dbReference type="RefSeq" id="XP_067820017.1">
    <property type="nucleotide sequence ID" value="XM_067964588.1"/>
</dbReference>
<keyword evidence="3" id="KW-1185">Reference proteome</keyword>
<dbReference type="GeneID" id="94350259"/>
<reference evidence="2 3" key="1">
    <citation type="journal article" date="2021" name="Genome Biol.">
        <title>AFLAP: assembly-free linkage analysis pipeline using k-mers from genome sequencing data.</title>
        <authorList>
            <person name="Fletcher K."/>
            <person name="Zhang L."/>
            <person name="Gil J."/>
            <person name="Han R."/>
            <person name="Cavanaugh K."/>
            <person name="Michelmore R."/>
        </authorList>
    </citation>
    <scope>NUCLEOTIDE SEQUENCE [LARGE SCALE GENOMIC DNA]</scope>
    <source>
        <strain evidence="2 3">SF5</strain>
    </source>
</reference>
<evidence type="ECO:0000313" key="3">
    <source>
        <dbReference type="Proteomes" id="UP000294530"/>
    </source>
</evidence>